<organism evidence="2 3">
    <name type="scientific">Dioszegia hungarica</name>
    <dbReference type="NCBI Taxonomy" id="4972"/>
    <lineage>
        <taxon>Eukaryota</taxon>
        <taxon>Fungi</taxon>
        <taxon>Dikarya</taxon>
        <taxon>Basidiomycota</taxon>
        <taxon>Agaricomycotina</taxon>
        <taxon>Tremellomycetes</taxon>
        <taxon>Tremellales</taxon>
        <taxon>Bulleribasidiaceae</taxon>
        <taxon>Dioszegia</taxon>
    </lineage>
</organism>
<evidence type="ECO:0000313" key="2">
    <source>
        <dbReference type="EMBL" id="KAI9634731.1"/>
    </source>
</evidence>
<evidence type="ECO:0000313" key="3">
    <source>
        <dbReference type="Proteomes" id="UP001164286"/>
    </source>
</evidence>
<dbReference type="RefSeq" id="XP_052944508.1">
    <property type="nucleotide sequence ID" value="XM_053087427.1"/>
</dbReference>
<feature type="compositionally biased region" description="Basic and acidic residues" evidence="1">
    <location>
        <begin position="217"/>
        <end position="226"/>
    </location>
</feature>
<name>A0AA38H6Z3_9TREE</name>
<feature type="region of interest" description="Disordered" evidence="1">
    <location>
        <begin position="266"/>
        <end position="356"/>
    </location>
</feature>
<evidence type="ECO:0000256" key="1">
    <source>
        <dbReference type="SAM" id="MobiDB-lite"/>
    </source>
</evidence>
<dbReference type="GeneID" id="77726632"/>
<sequence>MRMQVIDGFNFELREIGSEFASIGSLGSTISRSDSSSHRAQQNDIAPRRKRWRKGAIRKRAAEAVIVFGHRNKARLWEGLLYPLSASVAPGTAQLSSCIPFSRQNNEEKAASWRPALSACRKCGCTTSFRGGMGLSLSGIYVPPSAETSESASINSARSTATPRTCCPPPALPLGNILFVLPNHSSRTHPLPRRPHSVPSLTSYDAPLPASTSARPHLPDFDDRASPKPTLTVGSAVPLTSISLQAAAAFLVWVTLKATSSWAPRWIGQCGHGRDGGRGDQARLGRRIKSAQDPPPREKRGRFLRSSESEEEEEEEAGRSGRAQYGEEGKGGGGASDPRKVRVEGKKRSSSRRRVELRRRAAAFSGRWLRSQAGNGSWTPGRSGRFRLGRGGRTRASAVDGAVWLPRLSRHSQPLAQRLASEVDDEQTSAMDTLNVTKAELINLTSVVDQLDRRQHLDRCCTAQEIMRWRIGLVAIGCHSKHMSVPAQAMDSACSS</sequence>
<feature type="compositionally biased region" description="Basic and acidic residues" evidence="1">
    <location>
        <begin position="272"/>
        <end position="283"/>
    </location>
</feature>
<keyword evidence="3" id="KW-1185">Reference proteome</keyword>
<reference evidence="2" key="1">
    <citation type="journal article" date="2022" name="G3 (Bethesda)">
        <title>High quality genome of the basidiomycete yeast Dioszegia hungarica PDD-24b-2 isolated from cloud water.</title>
        <authorList>
            <person name="Jarrige D."/>
            <person name="Haridas S."/>
            <person name="Bleykasten-Grosshans C."/>
            <person name="Joly M."/>
            <person name="Nadalig T."/>
            <person name="Sancelme M."/>
            <person name="Vuilleumier S."/>
            <person name="Grigoriev I.V."/>
            <person name="Amato P."/>
            <person name="Bringel F."/>
        </authorList>
    </citation>
    <scope>NUCLEOTIDE SEQUENCE</scope>
    <source>
        <strain evidence="2">PDD-24b-2</strain>
    </source>
</reference>
<feature type="region of interest" description="Disordered" evidence="1">
    <location>
        <begin position="371"/>
        <end position="392"/>
    </location>
</feature>
<dbReference type="Proteomes" id="UP001164286">
    <property type="component" value="Unassembled WGS sequence"/>
</dbReference>
<feature type="region of interest" description="Disordered" evidence="1">
    <location>
        <begin position="188"/>
        <end position="226"/>
    </location>
</feature>
<accession>A0AA38H6Z3</accession>
<feature type="region of interest" description="Disordered" evidence="1">
    <location>
        <begin position="28"/>
        <end position="51"/>
    </location>
</feature>
<dbReference type="AlphaFoldDB" id="A0AA38H6Z3"/>
<dbReference type="EMBL" id="JAKWFO010000006">
    <property type="protein sequence ID" value="KAI9634731.1"/>
    <property type="molecule type" value="Genomic_DNA"/>
</dbReference>
<gene>
    <name evidence="2" type="ORF">MKK02DRAFT_27890</name>
</gene>
<feature type="compositionally biased region" description="Basic and acidic residues" evidence="1">
    <location>
        <begin position="337"/>
        <end position="347"/>
    </location>
</feature>
<protein>
    <submittedName>
        <fullName evidence="2">Uncharacterized protein</fullName>
    </submittedName>
</protein>
<proteinExistence type="predicted"/>
<comment type="caution">
    <text evidence="2">The sequence shown here is derived from an EMBL/GenBank/DDBJ whole genome shotgun (WGS) entry which is preliminary data.</text>
</comment>